<dbReference type="PANTHER" id="PTHR24305:SF166">
    <property type="entry name" value="CYTOCHROME P450 12A4, MITOCHONDRIAL-RELATED"/>
    <property type="match status" value="1"/>
</dbReference>
<dbReference type="RefSeq" id="WP_270023676.1">
    <property type="nucleotide sequence ID" value="NZ_JAPDDP010000004.1"/>
</dbReference>
<keyword evidence="4" id="KW-0560">Oxidoreductase</keyword>
<dbReference type="Pfam" id="PF00067">
    <property type="entry name" value="p450"/>
    <property type="match status" value="1"/>
</dbReference>
<keyword evidence="3 4" id="KW-0408">Iron</keyword>
<keyword evidence="3 4" id="KW-0349">Heme</keyword>
<sequence length="421" mass="46116">MSALPAGPAASPALQTARWLARPIRFLEDNRRRYGDTFTVMFKGFRTPLVMVSSPAVVRALYGEPGHAMPPGRQLTLKPLVGARSLLLLEGAEHLSRRKVMLPPFRGDRMRAYEPIIRDASARALSEWPVGRAFAVHPSMQSITLDVILRAVFGVADEARRARLHALLGSLLAATTSMSLQVQVLFGRMAPLAALQEQAREIDALLLAEIAARREAPGEDICSLLVQAVFEDGSGMSDGEIRDQLMTLLMAGHETTATGLAWTLDLLVRYPSVLEQARSGDEAFLRAVVSESLRLRPVVPLAGRRLTVPLEVDGLSLPAGTDVTPAMWLAHTRAEEYPEPYAFRPSRFLSNPPSTYTWIPFGGGVRRCIGAPFAELEMRVVLEEVLARFDLHPAGRGAEGIARRNVTFSPRHGTRVVATPR</sequence>
<dbReference type="GO" id="GO:0016705">
    <property type="term" value="F:oxidoreductase activity, acting on paired donors, with incorporation or reduction of molecular oxygen"/>
    <property type="evidence" value="ECO:0007669"/>
    <property type="project" value="InterPro"/>
</dbReference>
<dbReference type="SUPFAM" id="SSF48264">
    <property type="entry name" value="Cytochrome P450"/>
    <property type="match status" value="1"/>
</dbReference>
<comment type="similarity">
    <text evidence="2 4">Belongs to the cytochrome P450 family.</text>
</comment>
<organism evidence="5 6">
    <name type="scientific">Solirubrobacter phytolaccae</name>
    <dbReference type="NCBI Taxonomy" id="1404360"/>
    <lineage>
        <taxon>Bacteria</taxon>
        <taxon>Bacillati</taxon>
        <taxon>Actinomycetota</taxon>
        <taxon>Thermoleophilia</taxon>
        <taxon>Solirubrobacterales</taxon>
        <taxon>Solirubrobacteraceae</taxon>
        <taxon>Solirubrobacter</taxon>
    </lineage>
</organism>
<dbReference type="GO" id="GO:0004497">
    <property type="term" value="F:monooxygenase activity"/>
    <property type="evidence" value="ECO:0007669"/>
    <property type="project" value="UniProtKB-KW"/>
</dbReference>
<dbReference type="InterPro" id="IPR001128">
    <property type="entry name" value="Cyt_P450"/>
</dbReference>
<dbReference type="PRINTS" id="PR00463">
    <property type="entry name" value="EP450I"/>
</dbReference>
<evidence type="ECO:0000256" key="2">
    <source>
        <dbReference type="ARBA" id="ARBA00010617"/>
    </source>
</evidence>
<dbReference type="GO" id="GO:0005506">
    <property type="term" value="F:iron ion binding"/>
    <property type="evidence" value="ECO:0007669"/>
    <property type="project" value="InterPro"/>
</dbReference>
<keyword evidence="3 4" id="KW-0479">Metal-binding</keyword>
<dbReference type="PROSITE" id="PS00086">
    <property type="entry name" value="CYTOCHROME_P450"/>
    <property type="match status" value="1"/>
</dbReference>
<dbReference type="InterPro" id="IPR050121">
    <property type="entry name" value="Cytochrome_P450_monoxygenase"/>
</dbReference>
<keyword evidence="6" id="KW-1185">Reference proteome</keyword>
<dbReference type="CDD" id="cd11053">
    <property type="entry name" value="CYP110-like"/>
    <property type="match status" value="1"/>
</dbReference>
<reference evidence="5" key="1">
    <citation type="submission" date="2022-10" db="EMBL/GenBank/DDBJ databases">
        <title>The WGS of Solirubrobacter phytolaccae KCTC 29190.</title>
        <authorList>
            <person name="Jiang Z."/>
        </authorList>
    </citation>
    <scope>NUCLEOTIDE SEQUENCE</scope>
    <source>
        <strain evidence="5">KCTC 29190</strain>
    </source>
</reference>
<evidence type="ECO:0000313" key="5">
    <source>
        <dbReference type="EMBL" id="MDA0179403.1"/>
    </source>
</evidence>
<dbReference type="PRINTS" id="PR00385">
    <property type="entry name" value="P450"/>
</dbReference>
<gene>
    <name evidence="5" type="ORF">OJ997_03775</name>
</gene>
<dbReference type="Gene3D" id="1.10.630.10">
    <property type="entry name" value="Cytochrome P450"/>
    <property type="match status" value="1"/>
</dbReference>
<dbReference type="EMBL" id="JAPDDP010000004">
    <property type="protein sequence ID" value="MDA0179403.1"/>
    <property type="molecule type" value="Genomic_DNA"/>
</dbReference>
<comment type="caution">
    <text evidence="5">The sequence shown here is derived from an EMBL/GenBank/DDBJ whole genome shotgun (WGS) entry which is preliminary data.</text>
</comment>
<dbReference type="PANTHER" id="PTHR24305">
    <property type="entry name" value="CYTOCHROME P450"/>
    <property type="match status" value="1"/>
</dbReference>
<dbReference type="InterPro" id="IPR017972">
    <property type="entry name" value="Cyt_P450_CS"/>
</dbReference>
<evidence type="ECO:0000256" key="1">
    <source>
        <dbReference type="ARBA" id="ARBA00001971"/>
    </source>
</evidence>
<evidence type="ECO:0000256" key="3">
    <source>
        <dbReference type="PIRSR" id="PIRSR602401-1"/>
    </source>
</evidence>
<accession>A0A9X3S6Q6</accession>
<comment type="cofactor">
    <cofactor evidence="1 3">
        <name>heme</name>
        <dbReference type="ChEBI" id="CHEBI:30413"/>
    </cofactor>
</comment>
<dbReference type="AlphaFoldDB" id="A0A9X3S6Q6"/>
<feature type="binding site" description="axial binding residue" evidence="3">
    <location>
        <position position="368"/>
    </location>
    <ligand>
        <name>heme</name>
        <dbReference type="ChEBI" id="CHEBI:30413"/>
    </ligand>
    <ligandPart>
        <name>Fe</name>
        <dbReference type="ChEBI" id="CHEBI:18248"/>
    </ligandPart>
</feature>
<protein>
    <submittedName>
        <fullName evidence="5">Cytochrome P450</fullName>
    </submittedName>
</protein>
<evidence type="ECO:0000313" key="6">
    <source>
        <dbReference type="Proteomes" id="UP001147653"/>
    </source>
</evidence>
<dbReference type="InterPro" id="IPR036396">
    <property type="entry name" value="Cyt_P450_sf"/>
</dbReference>
<evidence type="ECO:0000256" key="4">
    <source>
        <dbReference type="RuleBase" id="RU000461"/>
    </source>
</evidence>
<proteinExistence type="inferred from homology"/>
<name>A0A9X3S6Q6_9ACTN</name>
<dbReference type="InterPro" id="IPR002401">
    <property type="entry name" value="Cyt_P450_E_grp-I"/>
</dbReference>
<dbReference type="GO" id="GO:0020037">
    <property type="term" value="F:heme binding"/>
    <property type="evidence" value="ECO:0007669"/>
    <property type="project" value="InterPro"/>
</dbReference>
<keyword evidence="4" id="KW-0503">Monooxygenase</keyword>
<dbReference type="Proteomes" id="UP001147653">
    <property type="component" value="Unassembled WGS sequence"/>
</dbReference>